<dbReference type="SMART" id="SM00710">
    <property type="entry name" value="PbH1"/>
    <property type="match status" value="6"/>
</dbReference>
<reference evidence="12" key="1">
    <citation type="submission" date="2025-08" db="UniProtKB">
        <authorList>
            <consortium name="RefSeq"/>
        </authorList>
    </citation>
    <scope>IDENTIFICATION</scope>
    <source>
        <tissue evidence="12">Young leaves</tissue>
    </source>
</reference>
<dbReference type="RefSeq" id="XP_022955822.1">
    <property type="nucleotide sequence ID" value="XM_023100054.1"/>
</dbReference>
<dbReference type="InterPro" id="IPR000743">
    <property type="entry name" value="Glyco_hydro_28"/>
</dbReference>
<evidence type="ECO:0000256" key="3">
    <source>
        <dbReference type="ARBA" id="ARBA00022512"/>
    </source>
</evidence>
<evidence type="ECO:0000256" key="7">
    <source>
        <dbReference type="ARBA" id="ARBA00023316"/>
    </source>
</evidence>
<keyword evidence="7" id="KW-0961">Cell wall biogenesis/degradation</keyword>
<dbReference type="Gene3D" id="2.160.20.10">
    <property type="entry name" value="Single-stranded right-handed beta-helix, Pectin lyase-like"/>
    <property type="match status" value="1"/>
</dbReference>
<dbReference type="AlphaFoldDB" id="A0A6J1GUN7"/>
<dbReference type="GO" id="GO:0004650">
    <property type="term" value="F:polygalacturonase activity"/>
    <property type="evidence" value="ECO:0007669"/>
    <property type="project" value="InterPro"/>
</dbReference>
<sequence>MKSAFKQATLLAWLLLVALVAVNAKFFVGTNPPDLFQKINFGKDIRHRKETVFNVLSFGAKPDGKKDNTQSFMKTWVAACHSKGAARVVIPGGTFLISQIVFAGPCASTSPIVVQIDATLKGDIDLSNYVSNEWILFEKINGLIITGRGTLDGQGDAVWKYNDCGMNPTCQKLPVNLKFNGITNVFMKGISSINSKGFHMFITNSENVRLKKLHITAPDDSPNTDGIHLSRSNKVKISRSVISTGDDCISLGRGSMNVTINKITCGPGHGISVGSLGKYENEEDVLGVVIKNCTLIKTDNGLRIKTWPDSPPSAASGILFQDINMIDVKNPILIDQEYSCSKTNCQRPPSRVKISDVHFINVKGSTISSVAVHLKCSKRFPCQNIELFNINLKYSGPPKKSLPFVSTCTNAKVGYRGVQFPPPCK</sequence>
<dbReference type="SUPFAM" id="SSF51126">
    <property type="entry name" value="Pectin lyase-like"/>
    <property type="match status" value="1"/>
</dbReference>
<evidence type="ECO:0000256" key="1">
    <source>
        <dbReference type="ARBA" id="ARBA00004191"/>
    </source>
</evidence>
<evidence type="ECO:0000313" key="11">
    <source>
        <dbReference type="Proteomes" id="UP000504609"/>
    </source>
</evidence>
<protein>
    <submittedName>
        <fullName evidence="12">Exopolygalacturonase-like</fullName>
    </submittedName>
</protein>
<feature type="chain" id="PRO_5026994578" evidence="10">
    <location>
        <begin position="25"/>
        <end position="425"/>
    </location>
</feature>
<dbReference type="GO" id="GO:0071555">
    <property type="term" value="P:cell wall organization"/>
    <property type="evidence" value="ECO:0007669"/>
    <property type="project" value="UniProtKB-KW"/>
</dbReference>
<dbReference type="GO" id="GO:0005975">
    <property type="term" value="P:carbohydrate metabolic process"/>
    <property type="evidence" value="ECO:0007669"/>
    <property type="project" value="InterPro"/>
</dbReference>
<evidence type="ECO:0000256" key="10">
    <source>
        <dbReference type="SAM" id="SignalP"/>
    </source>
</evidence>
<feature type="signal peptide" evidence="10">
    <location>
        <begin position="1"/>
        <end position="24"/>
    </location>
</feature>
<keyword evidence="4" id="KW-0964">Secreted</keyword>
<dbReference type="FunFam" id="2.160.20.10:FF:000004">
    <property type="entry name" value="Pectin lyase-like superfamily protein"/>
    <property type="match status" value="1"/>
</dbReference>
<dbReference type="GeneID" id="111457697"/>
<evidence type="ECO:0000256" key="8">
    <source>
        <dbReference type="PROSITE-ProRule" id="PRU10052"/>
    </source>
</evidence>
<accession>A0A6J1GUN7</accession>
<dbReference type="InterPro" id="IPR012334">
    <property type="entry name" value="Pectin_lyas_fold"/>
</dbReference>
<feature type="active site" evidence="8">
    <location>
        <position position="269"/>
    </location>
</feature>
<name>A0A6J1GUN7_CUCMO</name>
<dbReference type="Pfam" id="PF00295">
    <property type="entry name" value="Glyco_hydro_28"/>
    <property type="match status" value="1"/>
</dbReference>
<evidence type="ECO:0000313" key="12">
    <source>
        <dbReference type="RefSeq" id="XP_022955822.1"/>
    </source>
</evidence>
<keyword evidence="11" id="KW-1185">Reference proteome</keyword>
<dbReference type="PROSITE" id="PS00502">
    <property type="entry name" value="POLYGALACTURONASE"/>
    <property type="match status" value="1"/>
</dbReference>
<keyword evidence="5 9" id="KW-0378">Hydrolase</keyword>
<evidence type="ECO:0000256" key="2">
    <source>
        <dbReference type="ARBA" id="ARBA00008834"/>
    </source>
</evidence>
<dbReference type="PANTHER" id="PTHR31375">
    <property type="match status" value="1"/>
</dbReference>
<dbReference type="KEGG" id="cmos:111457697"/>
<comment type="subcellular location">
    <subcellularLocation>
        <location evidence="1">Secreted</location>
        <location evidence="1">Cell wall</location>
    </subcellularLocation>
</comment>
<evidence type="ECO:0000256" key="9">
    <source>
        <dbReference type="RuleBase" id="RU361169"/>
    </source>
</evidence>
<dbReference type="Proteomes" id="UP000504609">
    <property type="component" value="Unplaced"/>
</dbReference>
<keyword evidence="6 9" id="KW-0326">Glycosidase</keyword>
<evidence type="ECO:0000256" key="6">
    <source>
        <dbReference type="ARBA" id="ARBA00023295"/>
    </source>
</evidence>
<keyword evidence="3" id="KW-0134">Cell wall</keyword>
<keyword evidence="10" id="KW-0732">Signal</keyword>
<proteinExistence type="inferred from homology"/>
<dbReference type="InterPro" id="IPR011050">
    <property type="entry name" value="Pectin_lyase_fold/virulence"/>
</dbReference>
<gene>
    <name evidence="12" type="primary">LOC111457697</name>
</gene>
<dbReference type="InterPro" id="IPR006626">
    <property type="entry name" value="PbH1"/>
</dbReference>
<comment type="similarity">
    <text evidence="2 9">Belongs to the glycosyl hydrolase 28 family.</text>
</comment>
<evidence type="ECO:0000256" key="4">
    <source>
        <dbReference type="ARBA" id="ARBA00022525"/>
    </source>
</evidence>
<evidence type="ECO:0000256" key="5">
    <source>
        <dbReference type="ARBA" id="ARBA00022801"/>
    </source>
</evidence>
<organism evidence="11 12">
    <name type="scientific">Cucurbita moschata</name>
    <name type="common">Winter crookneck squash</name>
    <name type="synonym">Cucurbita pepo var. moschata</name>
    <dbReference type="NCBI Taxonomy" id="3662"/>
    <lineage>
        <taxon>Eukaryota</taxon>
        <taxon>Viridiplantae</taxon>
        <taxon>Streptophyta</taxon>
        <taxon>Embryophyta</taxon>
        <taxon>Tracheophyta</taxon>
        <taxon>Spermatophyta</taxon>
        <taxon>Magnoliopsida</taxon>
        <taxon>eudicotyledons</taxon>
        <taxon>Gunneridae</taxon>
        <taxon>Pentapetalae</taxon>
        <taxon>rosids</taxon>
        <taxon>fabids</taxon>
        <taxon>Cucurbitales</taxon>
        <taxon>Cucurbitaceae</taxon>
        <taxon>Cucurbiteae</taxon>
        <taxon>Cucurbita</taxon>
    </lineage>
</organism>